<dbReference type="Gene3D" id="3.40.630.30">
    <property type="match status" value="1"/>
</dbReference>
<organism evidence="2 4">
    <name type="scientific">Flavobacterium hydatis</name>
    <name type="common">Cytophaga aquatilis</name>
    <dbReference type="NCBI Taxonomy" id="991"/>
    <lineage>
        <taxon>Bacteria</taxon>
        <taxon>Pseudomonadati</taxon>
        <taxon>Bacteroidota</taxon>
        <taxon>Flavobacteriia</taxon>
        <taxon>Flavobacteriales</taxon>
        <taxon>Flavobacteriaceae</taxon>
        <taxon>Flavobacterium</taxon>
    </lineage>
</organism>
<dbReference type="CDD" id="cd04301">
    <property type="entry name" value="NAT_SF"/>
    <property type="match status" value="1"/>
</dbReference>
<reference evidence="3 5" key="2">
    <citation type="submission" date="2016-11" db="EMBL/GenBank/DDBJ databases">
        <title>Whole genomes of Flavobacteriaceae.</title>
        <authorList>
            <person name="Stine C."/>
            <person name="Li C."/>
            <person name="Tadesse D."/>
        </authorList>
    </citation>
    <scope>NUCLEOTIDE SEQUENCE [LARGE SCALE GENOMIC DNA]</scope>
    <source>
        <strain evidence="3 5">ATCC 29551</strain>
    </source>
</reference>
<reference evidence="2 4" key="1">
    <citation type="submission" date="2014-07" db="EMBL/GenBank/DDBJ databases">
        <title>Genome of Flavobacterium hydatis DSM 2063.</title>
        <authorList>
            <person name="Pipes S.E."/>
            <person name="Stropko S.J."/>
            <person name="Newman J.D."/>
        </authorList>
    </citation>
    <scope>NUCLEOTIDE SEQUENCE [LARGE SCALE GENOMIC DNA]</scope>
    <source>
        <strain evidence="2 4">DSM 2063</strain>
    </source>
</reference>
<proteinExistence type="predicted"/>
<dbReference type="InterPro" id="IPR000182">
    <property type="entry name" value="GNAT_dom"/>
</dbReference>
<dbReference type="EMBL" id="MUGY01000009">
    <property type="protein sequence ID" value="OXA94540.1"/>
    <property type="molecule type" value="Genomic_DNA"/>
</dbReference>
<dbReference type="eggNOG" id="COG0456">
    <property type="taxonomic scope" value="Bacteria"/>
</dbReference>
<dbReference type="Proteomes" id="UP000028712">
    <property type="component" value="Unassembled WGS sequence"/>
</dbReference>
<dbReference type="Proteomes" id="UP000198424">
    <property type="component" value="Unassembled WGS sequence"/>
</dbReference>
<dbReference type="AlphaFoldDB" id="A0A086A2A7"/>
<evidence type="ECO:0000313" key="4">
    <source>
        <dbReference type="Proteomes" id="UP000028712"/>
    </source>
</evidence>
<dbReference type="RefSeq" id="WP_035626458.1">
    <property type="nucleotide sequence ID" value="NZ_JBEWQG010000005.1"/>
</dbReference>
<evidence type="ECO:0000259" key="1">
    <source>
        <dbReference type="PROSITE" id="PS51186"/>
    </source>
</evidence>
<keyword evidence="5" id="KW-1185">Reference proteome</keyword>
<accession>A0A086A2A7</accession>
<dbReference type="PROSITE" id="PS51186">
    <property type="entry name" value="GNAT"/>
    <property type="match status" value="1"/>
</dbReference>
<name>A0A086A2A7_FLAHY</name>
<evidence type="ECO:0000313" key="5">
    <source>
        <dbReference type="Proteomes" id="UP000198424"/>
    </source>
</evidence>
<dbReference type="STRING" id="991.IW20_20220"/>
<gene>
    <name evidence="3" type="ORF">B0A62_10110</name>
    <name evidence="2" type="ORF">IW20_20220</name>
</gene>
<dbReference type="InterPro" id="IPR016181">
    <property type="entry name" value="Acyl_CoA_acyltransferase"/>
</dbReference>
<keyword evidence="2" id="KW-0808">Transferase</keyword>
<evidence type="ECO:0000313" key="2">
    <source>
        <dbReference type="EMBL" id="KFF10821.1"/>
    </source>
</evidence>
<dbReference type="OrthoDB" id="9788755at2"/>
<dbReference type="Pfam" id="PF00583">
    <property type="entry name" value="Acetyltransf_1"/>
    <property type="match status" value="1"/>
</dbReference>
<dbReference type="EMBL" id="JPRM01000037">
    <property type="protein sequence ID" value="KFF10821.1"/>
    <property type="molecule type" value="Genomic_DNA"/>
</dbReference>
<comment type="caution">
    <text evidence="2">The sequence shown here is derived from an EMBL/GenBank/DDBJ whole genome shotgun (WGS) entry which is preliminary data.</text>
</comment>
<feature type="domain" description="N-acetyltransferase" evidence="1">
    <location>
        <begin position="1"/>
        <end position="140"/>
    </location>
</feature>
<protein>
    <submittedName>
        <fullName evidence="2">GCN5 family acetyltransferase</fullName>
    </submittedName>
    <submittedName>
        <fullName evidence="3">GNAT family N-acetyltransferase</fullName>
    </submittedName>
</protein>
<sequence length="143" mass="16306">MKIVAIGKHHLDSLRNIFLKERQTTFSWIDSATFHLQDFDTETDGEYILVATLDDITIGFISIWMPDNFIHHLYIDQKYHGKGIGTQLLNAAIKKTNFPVTLKCLEKNTSAVSFYKSKGFAEKEKGESGQGTYILFELLQDIS</sequence>
<dbReference type="SUPFAM" id="SSF55729">
    <property type="entry name" value="Acyl-CoA N-acyltransferases (Nat)"/>
    <property type="match status" value="1"/>
</dbReference>
<dbReference type="GO" id="GO:0016747">
    <property type="term" value="F:acyltransferase activity, transferring groups other than amino-acyl groups"/>
    <property type="evidence" value="ECO:0007669"/>
    <property type="project" value="InterPro"/>
</dbReference>
<evidence type="ECO:0000313" key="3">
    <source>
        <dbReference type="EMBL" id="OXA94540.1"/>
    </source>
</evidence>